<keyword evidence="3" id="KW-1185">Reference proteome</keyword>
<organism evidence="2 3">
    <name type="scientific">Marilutibacter alkalisoli</name>
    <dbReference type="NCBI Taxonomy" id="2591633"/>
    <lineage>
        <taxon>Bacteria</taxon>
        <taxon>Pseudomonadati</taxon>
        <taxon>Pseudomonadota</taxon>
        <taxon>Gammaproteobacteria</taxon>
        <taxon>Lysobacterales</taxon>
        <taxon>Lysobacteraceae</taxon>
        <taxon>Marilutibacter</taxon>
    </lineage>
</organism>
<protein>
    <submittedName>
        <fullName evidence="2">ABC transporter permease</fullName>
    </submittedName>
</protein>
<evidence type="ECO:0000313" key="2">
    <source>
        <dbReference type="EMBL" id="QDH69940.1"/>
    </source>
</evidence>
<accession>A0A514BRD1</accession>
<keyword evidence="1" id="KW-1133">Transmembrane helix</keyword>
<dbReference type="OrthoDB" id="118685at2"/>
<dbReference type="KEGG" id="lyj:FKV23_07415"/>
<proteinExistence type="predicted"/>
<name>A0A514BRD1_9GAMM</name>
<feature type="transmembrane region" description="Helical" evidence="1">
    <location>
        <begin position="159"/>
        <end position="182"/>
    </location>
</feature>
<dbReference type="EMBL" id="CP041242">
    <property type="protein sequence ID" value="QDH69940.1"/>
    <property type="molecule type" value="Genomic_DNA"/>
</dbReference>
<feature type="transmembrane region" description="Helical" evidence="1">
    <location>
        <begin position="35"/>
        <end position="60"/>
    </location>
</feature>
<feature type="transmembrane region" description="Helical" evidence="1">
    <location>
        <begin position="224"/>
        <end position="243"/>
    </location>
</feature>
<dbReference type="RefSeq" id="WP_141623279.1">
    <property type="nucleotide sequence ID" value="NZ_CP041242.1"/>
</dbReference>
<evidence type="ECO:0000313" key="3">
    <source>
        <dbReference type="Proteomes" id="UP000317199"/>
    </source>
</evidence>
<gene>
    <name evidence="2" type="ORF">FKV23_07415</name>
</gene>
<dbReference type="Proteomes" id="UP000317199">
    <property type="component" value="Chromosome"/>
</dbReference>
<feature type="transmembrane region" description="Helical" evidence="1">
    <location>
        <begin position="194"/>
        <end position="218"/>
    </location>
</feature>
<feature type="transmembrane region" description="Helical" evidence="1">
    <location>
        <begin position="294"/>
        <end position="320"/>
    </location>
</feature>
<reference evidence="2 3" key="1">
    <citation type="submission" date="2019-06" db="EMBL/GenBank/DDBJ databases">
        <title>Lysobacter alkalisoli sp. nov. isolated from saline-alkali soil.</title>
        <authorList>
            <person name="Sun J.-Q."/>
            <person name="Xu L."/>
        </authorList>
    </citation>
    <scope>NUCLEOTIDE SEQUENCE [LARGE SCALE GENOMIC DNA]</scope>
    <source>
        <strain evidence="2 3">SJ-36</strain>
    </source>
</reference>
<evidence type="ECO:0000256" key="1">
    <source>
        <dbReference type="SAM" id="Phobius"/>
    </source>
</evidence>
<feature type="transmembrane region" description="Helical" evidence="1">
    <location>
        <begin position="252"/>
        <end position="274"/>
    </location>
</feature>
<sequence length="329" mass="35554">MNAATESRNLPATPHPTHKFKLLLKRELWEHRGGFFWAPVIVGAIAIVFALIAAVAGTVLGPGLNDVRIDGHEIDEVARITGAIGDGTLLGGIGLAMIVLTFVVFFYALGSLYDDRRDRSILFWKSLPISDSQMVLSKVAWALLLAPLLAVVIGIATGLALWVITALTTSINGLPGSAGIFLNSHPFRVIGNVLAMWPVQMAWALPTIGWLMLCSAWARSKPFLWAVIVPVLTCALVSFMDIFPGVSIRHDVLWYVVAYRGLMSLIPGSFAPILDVSARGIDGPGDVANVIDATASWQAFATIDMWIGVAIGAAMIYAAIRLRRWREEG</sequence>
<dbReference type="AlphaFoldDB" id="A0A514BRD1"/>
<keyword evidence="1" id="KW-0472">Membrane</keyword>
<feature type="transmembrane region" description="Helical" evidence="1">
    <location>
        <begin position="134"/>
        <end position="153"/>
    </location>
</feature>
<keyword evidence="1" id="KW-0812">Transmembrane</keyword>
<feature type="transmembrane region" description="Helical" evidence="1">
    <location>
        <begin position="89"/>
        <end position="113"/>
    </location>
</feature>